<reference evidence="2 3" key="1">
    <citation type="submission" date="2020-08" db="EMBL/GenBank/DDBJ databases">
        <title>Sequencing the genomes of 1000 actinobacteria strains.</title>
        <authorList>
            <person name="Klenk H.-P."/>
        </authorList>
    </citation>
    <scope>NUCLEOTIDE SEQUENCE [LARGE SCALE GENOMIC DNA]</scope>
    <source>
        <strain evidence="2 3">DSM 23889</strain>
    </source>
</reference>
<accession>A0A840XCY9</accession>
<dbReference type="GO" id="GO:0004386">
    <property type="term" value="F:helicase activity"/>
    <property type="evidence" value="ECO:0007669"/>
    <property type="project" value="UniProtKB-KW"/>
</dbReference>
<evidence type="ECO:0000313" key="3">
    <source>
        <dbReference type="Proteomes" id="UP000552883"/>
    </source>
</evidence>
<dbReference type="EMBL" id="JACHBS010000001">
    <property type="protein sequence ID" value="MBB5618905.1"/>
    <property type="molecule type" value="Genomic_DNA"/>
</dbReference>
<gene>
    <name evidence="2" type="ORF">BJ959_002401</name>
</gene>
<dbReference type="InterPro" id="IPR027417">
    <property type="entry name" value="P-loop_NTPase"/>
</dbReference>
<dbReference type="AlphaFoldDB" id="A0A840XCY9"/>
<dbReference type="RefSeq" id="WP_153982461.1">
    <property type="nucleotide sequence ID" value="NZ_BAAANZ010000008.1"/>
</dbReference>
<keyword evidence="2" id="KW-0347">Helicase</keyword>
<keyword evidence="3" id="KW-1185">Reference proteome</keyword>
<evidence type="ECO:0000259" key="1">
    <source>
        <dbReference type="Pfam" id="PF13538"/>
    </source>
</evidence>
<feature type="domain" description="UvrD-like helicase C-terminal" evidence="1">
    <location>
        <begin position="63"/>
        <end position="104"/>
    </location>
</feature>
<keyword evidence="2" id="KW-0378">Hydrolase</keyword>
<dbReference type="OrthoDB" id="4509614at2"/>
<dbReference type="Gene3D" id="3.40.50.300">
    <property type="entry name" value="P-loop containing nucleotide triphosphate hydrolases"/>
    <property type="match status" value="1"/>
</dbReference>
<dbReference type="InterPro" id="IPR027785">
    <property type="entry name" value="UvrD-like_helicase_C"/>
</dbReference>
<comment type="caution">
    <text evidence="2">The sequence shown here is derived from an EMBL/GenBank/DDBJ whole genome shotgun (WGS) entry which is preliminary data.</text>
</comment>
<name>A0A840XCY9_9MICO</name>
<proteinExistence type="predicted"/>
<evidence type="ECO:0000313" key="2">
    <source>
        <dbReference type="EMBL" id="MBB5618905.1"/>
    </source>
</evidence>
<protein>
    <submittedName>
        <fullName evidence="2">Superfamily I DNA/RNA helicase</fullName>
    </submittedName>
</protein>
<keyword evidence="2" id="KW-0067">ATP-binding</keyword>
<organism evidence="2 3">
    <name type="scientific">Microcella frigidaquae</name>
    <dbReference type="NCBI Taxonomy" id="424758"/>
    <lineage>
        <taxon>Bacteria</taxon>
        <taxon>Bacillati</taxon>
        <taxon>Actinomycetota</taxon>
        <taxon>Actinomycetes</taxon>
        <taxon>Micrococcales</taxon>
        <taxon>Microbacteriaceae</taxon>
        <taxon>Microcella</taxon>
    </lineage>
</organism>
<keyword evidence="2" id="KW-0547">Nucleotide-binding</keyword>
<dbReference type="SUPFAM" id="SSF52540">
    <property type="entry name" value="P-loop containing nucleoside triphosphate hydrolases"/>
    <property type="match status" value="1"/>
</dbReference>
<sequence>MERILSEQFTVRELVILSPYRADRSAVGMALSSGAADARLTSRLAPAVAGTGIEDSTRIRWGTIHEFKGLEAPAVVLTDIDLTKEHHRDLLYVGASRATDRLVVLTAD</sequence>
<dbReference type="Pfam" id="PF13538">
    <property type="entry name" value="UvrD_C_2"/>
    <property type="match status" value="1"/>
</dbReference>
<dbReference type="Proteomes" id="UP000552883">
    <property type="component" value="Unassembled WGS sequence"/>
</dbReference>